<reference evidence="4" key="2">
    <citation type="submission" date="2021-12" db="EMBL/GenBank/DDBJ databases">
        <title>Resequencing data analysis of finger millet.</title>
        <authorList>
            <person name="Hatakeyama M."/>
            <person name="Aluri S."/>
            <person name="Balachadran M.T."/>
            <person name="Sivarajan S.R."/>
            <person name="Poveda L."/>
            <person name="Shimizu-Inatsugi R."/>
            <person name="Schlapbach R."/>
            <person name="Sreeman S.M."/>
            <person name="Shimizu K.K."/>
        </authorList>
    </citation>
    <scope>NUCLEOTIDE SEQUENCE</scope>
</reference>
<evidence type="ECO:0000313" key="5">
    <source>
        <dbReference type="Proteomes" id="UP001054889"/>
    </source>
</evidence>
<keyword evidence="5" id="KW-1185">Reference proteome</keyword>
<dbReference type="InterPro" id="IPR056423">
    <property type="entry name" value="BACK_BPM_SPOP"/>
</dbReference>
<dbReference type="GO" id="GO:0016567">
    <property type="term" value="P:protein ubiquitination"/>
    <property type="evidence" value="ECO:0007669"/>
    <property type="project" value="InterPro"/>
</dbReference>
<dbReference type="SMART" id="SM00225">
    <property type="entry name" value="BTB"/>
    <property type="match status" value="1"/>
</dbReference>
<comment type="pathway">
    <text evidence="1">Protein modification; protein ubiquitination.</text>
</comment>
<comment type="similarity">
    <text evidence="2">Belongs to the Tdpoz family.</text>
</comment>
<dbReference type="PANTHER" id="PTHR26379:SF486">
    <property type="entry name" value="OS04G0625500 PROTEIN"/>
    <property type="match status" value="1"/>
</dbReference>
<gene>
    <name evidence="4" type="primary">gb14323</name>
    <name evidence="4" type="ORF">PR202_gb14323</name>
</gene>
<organism evidence="4 5">
    <name type="scientific">Eleusine coracana subsp. coracana</name>
    <dbReference type="NCBI Taxonomy" id="191504"/>
    <lineage>
        <taxon>Eukaryota</taxon>
        <taxon>Viridiplantae</taxon>
        <taxon>Streptophyta</taxon>
        <taxon>Embryophyta</taxon>
        <taxon>Tracheophyta</taxon>
        <taxon>Spermatophyta</taxon>
        <taxon>Magnoliopsida</taxon>
        <taxon>Liliopsida</taxon>
        <taxon>Poales</taxon>
        <taxon>Poaceae</taxon>
        <taxon>PACMAD clade</taxon>
        <taxon>Chloridoideae</taxon>
        <taxon>Cynodonteae</taxon>
        <taxon>Eleusininae</taxon>
        <taxon>Eleusine</taxon>
    </lineage>
</organism>
<dbReference type="InterPro" id="IPR002083">
    <property type="entry name" value="MATH/TRAF_dom"/>
</dbReference>
<comment type="caution">
    <text evidence="4">The sequence shown here is derived from an EMBL/GenBank/DDBJ whole genome shotgun (WGS) entry which is preliminary data.</text>
</comment>
<dbReference type="SUPFAM" id="SSF54695">
    <property type="entry name" value="POZ domain"/>
    <property type="match status" value="1"/>
</dbReference>
<dbReference type="PANTHER" id="PTHR26379">
    <property type="entry name" value="BTB/POZ AND MATH DOMAIN-CONTAINING PROTEIN 1"/>
    <property type="match status" value="1"/>
</dbReference>
<evidence type="ECO:0000256" key="2">
    <source>
        <dbReference type="ARBA" id="ARBA00010846"/>
    </source>
</evidence>
<dbReference type="Gene3D" id="3.30.710.10">
    <property type="entry name" value="Potassium Channel Kv1.1, Chain A"/>
    <property type="match status" value="1"/>
</dbReference>
<proteinExistence type="inferred from homology"/>
<evidence type="ECO:0000313" key="4">
    <source>
        <dbReference type="EMBL" id="GJN26396.1"/>
    </source>
</evidence>
<dbReference type="Proteomes" id="UP001054889">
    <property type="component" value="Unassembled WGS sequence"/>
</dbReference>
<dbReference type="InterPro" id="IPR045005">
    <property type="entry name" value="BPM1-6"/>
</dbReference>
<dbReference type="SUPFAM" id="SSF49599">
    <property type="entry name" value="TRAF domain-like"/>
    <property type="match status" value="1"/>
</dbReference>
<dbReference type="InterPro" id="IPR008974">
    <property type="entry name" value="TRAF-like"/>
</dbReference>
<dbReference type="EMBL" id="BQKI01000079">
    <property type="protein sequence ID" value="GJN26396.1"/>
    <property type="molecule type" value="Genomic_DNA"/>
</dbReference>
<dbReference type="InterPro" id="IPR000210">
    <property type="entry name" value="BTB/POZ_dom"/>
</dbReference>
<dbReference type="AlphaFoldDB" id="A0AAV5EUY3"/>
<accession>A0AAV5EUY3</accession>
<feature type="domain" description="BTB" evidence="3">
    <location>
        <begin position="69"/>
        <end position="136"/>
    </location>
</feature>
<dbReference type="Gene3D" id="2.60.210.10">
    <property type="entry name" value="Apoptosis, Tumor Necrosis Factor Receptor Associated Protein 2, Chain A"/>
    <property type="match status" value="1"/>
</dbReference>
<protein>
    <recommendedName>
        <fullName evidence="3">BTB domain-containing protein</fullName>
    </recommendedName>
</protein>
<name>A0AAV5EUY3_ELECO</name>
<dbReference type="PROSITE" id="PS50097">
    <property type="entry name" value="BTB"/>
    <property type="match status" value="1"/>
</dbReference>
<evidence type="ECO:0000259" key="3">
    <source>
        <dbReference type="PROSITE" id="PS50097"/>
    </source>
</evidence>
<dbReference type="CDD" id="cd00121">
    <property type="entry name" value="MATH"/>
    <property type="match status" value="1"/>
</dbReference>
<dbReference type="InterPro" id="IPR011333">
    <property type="entry name" value="SKP1/BTB/POZ_sf"/>
</dbReference>
<reference evidence="4" key="1">
    <citation type="journal article" date="2018" name="DNA Res.">
        <title>Multiple hybrid de novo genome assembly of finger millet, an orphan allotetraploid crop.</title>
        <authorList>
            <person name="Hatakeyama M."/>
            <person name="Aluri S."/>
            <person name="Balachadran M.T."/>
            <person name="Sivarajan S.R."/>
            <person name="Patrignani A."/>
            <person name="Gruter S."/>
            <person name="Poveda L."/>
            <person name="Shimizu-Inatsugi R."/>
            <person name="Baeten J."/>
            <person name="Francoijs K.J."/>
            <person name="Nataraja K.N."/>
            <person name="Reddy Y.A.N."/>
            <person name="Phadnis S."/>
            <person name="Ravikumar R.L."/>
            <person name="Schlapbach R."/>
            <person name="Sreeman S.M."/>
            <person name="Shimizu K.K."/>
        </authorList>
    </citation>
    <scope>NUCLEOTIDE SEQUENCE</scope>
</reference>
<dbReference type="Pfam" id="PF00651">
    <property type="entry name" value="BTB"/>
    <property type="match status" value="1"/>
</dbReference>
<sequence length="239" mass="26757">MVNADWGWSKFIEKSKLRELLCSGDDCFTIRCTLTVVEDPRTEDGSIVIVPQPELHQDLTHMLKNGEGADVTFSVGDQLFPAHKCMLAARSKVFKAQFFGAVKENDTRCVTVHDMEPAIFEALLHFIYTDSLPDDYCSSENYKNVQMQHLLVAADRYGLDRLRLMCEAKLCHNIDVQTVATTFAFAEQHHCEQLKDACLGFIVSPGVLPAVMKTNGYKHLVASCPMVPQEILDKMAVVA</sequence>
<dbReference type="CDD" id="cd18280">
    <property type="entry name" value="BTB_POZ_BPM_plant"/>
    <property type="match status" value="1"/>
</dbReference>
<dbReference type="Pfam" id="PF24570">
    <property type="entry name" value="BACK_BPM_SPOP"/>
    <property type="match status" value="1"/>
</dbReference>
<dbReference type="Gene3D" id="1.25.40.420">
    <property type="match status" value="1"/>
</dbReference>
<evidence type="ECO:0000256" key="1">
    <source>
        <dbReference type="ARBA" id="ARBA00004906"/>
    </source>
</evidence>